<feature type="transmembrane region" description="Helical" evidence="1">
    <location>
        <begin position="61"/>
        <end position="79"/>
    </location>
</feature>
<evidence type="ECO:0000256" key="1">
    <source>
        <dbReference type="SAM" id="Phobius"/>
    </source>
</evidence>
<keyword evidence="1" id="KW-0472">Membrane</keyword>
<proteinExistence type="predicted"/>
<dbReference type="STRING" id="1294273.roselon_02650"/>
<reference evidence="2 3" key="1">
    <citation type="submission" date="2013-03" db="EMBL/GenBank/DDBJ databases">
        <authorList>
            <person name="Fiebig A."/>
            <person name="Goeker M."/>
            <person name="Klenk H.-P.P."/>
        </authorList>
    </citation>
    <scope>NUCLEOTIDE SEQUENCE [LARGE SCALE GENOMIC DNA]</scope>
    <source>
        <strain evidence="3">DSM 19469</strain>
    </source>
</reference>
<name>W8SR29_9RHOB</name>
<dbReference type="Proteomes" id="UP000019593">
    <property type="component" value="Chromosome"/>
</dbReference>
<protein>
    <submittedName>
        <fullName evidence="2">Uncharacterized protein</fullName>
    </submittedName>
</protein>
<accession>W8SR29</accession>
<organism evidence="2 3">
    <name type="scientific">Roseicyclus elongatus DSM 19469</name>
    <dbReference type="NCBI Taxonomy" id="1294273"/>
    <lineage>
        <taxon>Bacteria</taxon>
        <taxon>Pseudomonadati</taxon>
        <taxon>Pseudomonadota</taxon>
        <taxon>Alphaproteobacteria</taxon>
        <taxon>Rhodobacterales</taxon>
        <taxon>Roseobacteraceae</taxon>
        <taxon>Roseicyclus</taxon>
    </lineage>
</organism>
<gene>
    <name evidence="2" type="ORF">roselon_02650</name>
</gene>
<keyword evidence="1" id="KW-0812">Transmembrane</keyword>
<dbReference type="KEGG" id="red:roselon_02650"/>
<dbReference type="AlphaFoldDB" id="W8SR29"/>
<evidence type="ECO:0000313" key="2">
    <source>
        <dbReference type="EMBL" id="AHM04960.1"/>
    </source>
</evidence>
<evidence type="ECO:0000313" key="3">
    <source>
        <dbReference type="Proteomes" id="UP000019593"/>
    </source>
</evidence>
<dbReference type="EMBL" id="CP004372">
    <property type="protein sequence ID" value="AHM04960.1"/>
    <property type="molecule type" value="Genomic_DNA"/>
</dbReference>
<sequence>MCLAATLIIEAAIGLMPQLENCTLPSVVGGMDHRMEIPATALSALYFVLSFWLMLGIRTGLTAAVAAVLLIGPAILTTPDGDPALAVKITLVAVFSVPLVLFGGGRYAVLETKEAWMLDETAEEKPAQASI</sequence>
<feature type="transmembrane region" description="Helical" evidence="1">
    <location>
        <begin position="85"/>
        <end position="109"/>
    </location>
</feature>
<keyword evidence="3" id="KW-1185">Reference proteome</keyword>
<dbReference type="HOGENOM" id="CLU_1926007_0_0_5"/>
<keyword evidence="1" id="KW-1133">Transmembrane helix</keyword>